<reference evidence="2" key="1">
    <citation type="submission" date="2017-01" db="EMBL/GenBank/DDBJ databases">
        <title>Genome sequence of Rouxiella sp. ERMR1:05.</title>
        <authorList>
            <person name="Kumar R."/>
            <person name="Singh D."/>
            <person name="Kumar S."/>
        </authorList>
    </citation>
    <scope>NUCLEOTIDE SEQUENCE [LARGE SCALE GENOMIC DNA]</scope>
    <source>
        <strain evidence="2">ERMR1:05</strain>
    </source>
</reference>
<organism evidence="1 2">
    <name type="scientific">Rahnella sikkimica</name>
    <dbReference type="NCBI Taxonomy" id="1805933"/>
    <lineage>
        <taxon>Bacteria</taxon>
        <taxon>Pseudomonadati</taxon>
        <taxon>Pseudomonadota</taxon>
        <taxon>Gammaproteobacteria</taxon>
        <taxon>Enterobacterales</taxon>
        <taxon>Yersiniaceae</taxon>
        <taxon>Rahnella</taxon>
    </lineage>
</organism>
<gene>
    <name evidence="1" type="ORF">BV494_15970</name>
</gene>
<dbReference type="AlphaFoldDB" id="A0A2L1UTZ3"/>
<protein>
    <submittedName>
        <fullName evidence="1">Uncharacterized protein</fullName>
    </submittedName>
</protein>
<name>A0A2L1UTZ3_9GAMM</name>
<sequence>MISDLAGADLCPSYFKLLMRWLHPFTPVTYRSKLPVIHGFAAFKQLELFWVECSGKDYFK</sequence>
<evidence type="ECO:0000313" key="2">
    <source>
        <dbReference type="Proteomes" id="UP000239197"/>
    </source>
</evidence>
<dbReference type="KEGG" id="rox:BV494_15970"/>
<proteinExistence type="predicted"/>
<evidence type="ECO:0000313" key="1">
    <source>
        <dbReference type="EMBL" id="AVF36334.1"/>
    </source>
</evidence>
<keyword evidence="2" id="KW-1185">Reference proteome</keyword>
<accession>A0A2L1UTZ3</accession>
<dbReference type="Proteomes" id="UP000239197">
    <property type="component" value="Chromosome"/>
</dbReference>
<dbReference type="EMBL" id="CP019062">
    <property type="protein sequence ID" value="AVF36334.1"/>
    <property type="molecule type" value="Genomic_DNA"/>
</dbReference>